<dbReference type="InterPro" id="IPR013763">
    <property type="entry name" value="Cyclin-like_dom"/>
</dbReference>
<feature type="domain" description="Cyclin-like" evidence="5">
    <location>
        <begin position="64"/>
        <end position="136"/>
    </location>
</feature>
<dbReference type="InterPro" id="IPR036915">
    <property type="entry name" value="Cyclin-like_sf"/>
</dbReference>
<evidence type="ECO:0000256" key="4">
    <source>
        <dbReference type="RuleBase" id="RU000383"/>
    </source>
</evidence>
<evidence type="ECO:0000313" key="7">
    <source>
        <dbReference type="Proteomes" id="UP001165065"/>
    </source>
</evidence>
<comment type="similarity">
    <text evidence="4">Belongs to the cyclin family.</text>
</comment>
<dbReference type="Pfam" id="PF00134">
    <property type="entry name" value="Cyclin_N"/>
    <property type="match status" value="1"/>
</dbReference>
<keyword evidence="2 4" id="KW-0195">Cyclin</keyword>
<keyword evidence="1" id="KW-0132">Cell division</keyword>
<dbReference type="SMART" id="SM00385">
    <property type="entry name" value="CYCLIN"/>
    <property type="match status" value="1"/>
</dbReference>
<organism evidence="6 7">
    <name type="scientific">Triparma columacea</name>
    <dbReference type="NCBI Taxonomy" id="722753"/>
    <lineage>
        <taxon>Eukaryota</taxon>
        <taxon>Sar</taxon>
        <taxon>Stramenopiles</taxon>
        <taxon>Ochrophyta</taxon>
        <taxon>Bolidophyceae</taxon>
        <taxon>Parmales</taxon>
        <taxon>Triparmaceae</taxon>
        <taxon>Triparma</taxon>
    </lineage>
</organism>
<evidence type="ECO:0000256" key="1">
    <source>
        <dbReference type="ARBA" id="ARBA00022618"/>
    </source>
</evidence>
<dbReference type="Gene3D" id="1.10.472.10">
    <property type="entry name" value="Cyclin-like"/>
    <property type="match status" value="1"/>
</dbReference>
<dbReference type="PROSITE" id="PS00292">
    <property type="entry name" value="CYCLINS"/>
    <property type="match status" value="1"/>
</dbReference>
<gene>
    <name evidence="6" type="ORF">TrCOL_g4338</name>
</gene>
<dbReference type="InterPro" id="IPR006671">
    <property type="entry name" value="Cyclin_N"/>
</dbReference>
<evidence type="ECO:0000256" key="2">
    <source>
        <dbReference type="ARBA" id="ARBA00023127"/>
    </source>
</evidence>
<dbReference type="GO" id="GO:0051301">
    <property type="term" value="P:cell division"/>
    <property type="evidence" value="ECO:0007669"/>
    <property type="project" value="UniProtKB-KW"/>
</dbReference>
<comment type="caution">
    <text evidence="6">The sequence shown here is derived from an EMBL/GenBank/DDBJ whole genome shotgun (WGS) entry which is preliminary data.</text>
</comment>
<reference evidence="7" key="1">
    <citation type="journal article" date="2023" name="Commun. Biol.">
        <title>Genome analysis of Parmales, the sister group of diatoms, reveals the evolutionary specialization of diatoms from phago-mixotrophs to photoautotrophs.</title>
        <authorList>
            <person name="Ban H."/>
            <person name="Sato S."/>
            <person name="Yoshikawa S."/>
            <person name="Yamada K."/>
            <person name="Nakamura Y."/>
            <person name="Ichinomiya M."/>
            <person name="Sato N."/>
            <person name="Blanc-Mathieu R."/>
            <person name="Endo H."/>
            <person name="Kuwata A."/>
            <person name="Ogata H."/>
        </authorList>
    </citation>
    <scope>NUCLEOTIDE SEQUENCE [LARGE SCALE GENOMIC DNA]</scope>
</reference>
<dbReference type="Proteomes" id="UP001165065">
    <property type="component" value="Unassembled WGS sequence"/>
</dbReference>
<keyword evidence="3" id="KW-0131">Cell cycle</keyword>
<dbReference type="InterPro" id="IPR039361">
    <property type="entry name" value="Cyclin"/>
</dbReference>
<name>A0A9W7GDD5_9STRA</name>
<proteinExistence type="inferred from homology"/>
<accession>A0A9W7GDD5</accession>
<evidence type="ECO:0000259" key="5">
    <source>
        <dbReference type="SMART" id="SM00385"/>
    </source>
</evidence>
<dbReference type="SUPFAM" id="SSF47954">
    <property type="entry name" value="Cyclin-like"/>
    <property type="match status" value="1"/>
</dbReference>
<evidence type="ECO:0000256" key="3">
    <source>
        <dbReference type="ARBA" id="ARBA00023306"/>
    </source>
</evidence>
<dbReference type="InterPro" id="IPR048258">
    <property type="entry name" value="Cyclins_cyclin-box"/>
</dbReference>
<dbReference type="PANTHER" id="PTHR10177">
    <property type="entry name" value="CYCLINS"/>
    <property type="match status" value="1"/>
</dbReference>
<sequence length="142" mass="16331">MSSLHCDESISELISSFRLVNDCTVDIPERYQALVQSEIVYAAEDYASAPGTPFSTSWRRRIAEWLFQVADAYHLSRETVNISMSFLDRYLSKTTVNKKYFQLASMTAFFLAAKMQENRPMKMVSGFCLTAHTLLKLFFWGL</sequence>
<dbReference type="OrthoDB" id="204392at2759"/>
<evidence type="ECO:0000313" key="6">
    <source>
        <dbReference type="EMBL" id="GMI40871.1"/>
    </source>
</evidence>
<dbReference type="EMBL" id="BRYA01000138">
    <property type="protein sequence ID" value="GMI40871.1"/>
    <property type="molecule type" value="Genomic_DNA"/>
</dbReference>
<keyword evidence="7" id="KW-1185">Reference proteome</keyword>
<protein>
    <recommendedName>
        <fullName evidence="5">Cyclin-like domain-containing protein</fullName>
    </recommendedName>
</protein>
<dbReference type="AlphaFoldDB" id="A0A9W7GDD5"/>